<reference evidence="3 4" key="1">
    <citation type="submission" date="2020-12" db="EMBL/GenBank/DDBJ databases">
        <title>Hymenobacter sp.</title>
        <authorList>
            <person name="Kim M.K."/>
        </authorList>
    </citation>
    <scope>NUCLEOTIDE SEQUENCE [LARGE SCALE GENOMIC DNA]</scope>
    <source>
        <strain evidence="3 4">BT442</strain>
    </source>
</reference>
<evidence type="ECO:0000313" key="3">
    <source>
        <dbReference type="EMBL" id="MBH8558599.1"/>
    </source>
</evidence>
<feature type="chain" id="PRO_5045245499" description="Pentapeptide MXKDX repeat protein" evidence="2">
    <location>
        <begin position="23"/>
        <end position="72"/>
    </location>
</feature>
<evidence type="ECO:0000256" key="1">
    <source>
        <dbReference type="SAM" id="MobiDB-lite"/>
    </source>
</evidence>
<evidence type="ECO:0008006" key="5">
    <source>
        <dbReference type="Google" id="ProtNLM"/>
    </source>
</evidence>
<feature type="compositionally biased region" description="Basic and acidic residues" evidence="1">
    <location>
        <begin position="28"/>
        <end position="72"/>
    </location>
</feature>
<keyword evidence="2" id="KW-0732">Signal</keyword>
<gene>
    <name evidence="3" type="ORF">I7X13_11110</name>
</gene>
<evidence type="ECO:0000313" key="4">
    <source>
        <dbReference type="Proteomes" id="UP000625631"/>
    </source>
</evidence>
<feature type="region of interest" description="Disordered" evidence="1">
    <location>
        <begin position="23"/>
        <end position="72"/>
    </location>
</feature>
<protein>
    <recommendedName>
        <fullName evidence="5">Pentapeptide MXKDX repeat protein</fullName>
    </recommendedName>
</protein>
<comment type="caution">
    <text evidence="3">The sequence shown here is derived from an EMBL/GenBank/DDBJ whole genome shotgun (WGS) entry which is preliminary data.</text>
</comment>
<accession>A0ABS0Q7E9</accession>
<keyword evidence="4" id="KW-1185">Reference proteome</keyword>
<dbReference type="Proteomes" id="UP000625631">
    <property type="component" value="Unassembled WGS sequence"/>
</dbReference>
<dbReference type="EMBL" id="JAEDAE010000004">
    <property type="protein sequence ID" value="MBH8558599.1"/>
    <property type="molecule type" value="Genomic_DNA"/>
</dbReference>
<sequence>MKNFLKVASALALSFTFMAAHAQQGDGKMMKKEEKSEGKMMKHDGKMHDSKMAKKEGKAMKKDAKMETKGKM</sequence>
<feature type="signal peptide" evidence="2">
    <location>
        <begin position="1"/>
        <end position="22"/>
    </location>
</feature>
<proteinExistence type="predicted"/>
<evidence type="ECO:0000256" key="2">
    <source>
        <dbReference type="SAM" id="SignalP"/>
    </source>
</evidence>
<organism evidence="3 4">
    <name type="scientific">Hymenobacter negativus</name>
    <dbReference type="NCBI Taxonomy" id="2795026"/>
    <lineage>
        <taxon>Bacteria</taxon>
        <taxon>Pseudomonadati</taxon>
        <taxon>Bacteroidota</taxon>
        <taxon>Cytophagia</taxon>
        <taxon>Cytophagales</taxon>
        <taxon>Hymenobacteraceae</taxon>
        <taxon>Hymenobacter</taxon>
    </lineage>
</organism>
<dbReference type="RefSeq" id="WP_198075557.1">
    <property type="nucleotide sequence ID" value="NZ_JAEDAE010000004.1"/>
</dbReference>
<name>A0ABS0Q7E9_9BACT</name>